<dbReference type="EMBL" id="KQ436170">
    <property type="protein sequence ID" value="KOX67408.1"/>
    <property type="molecule type" value="Genomic_DNA"/>
</dbReference>
<evidence type="ECO:0000313" key="4">
    <source>
        <dbReference type="Proteomes" id="UP000053105"/>
    </source>
</evidence>
<feature type="compositionally biased region" description="Basic and acidic residues" evidence="1">
    <location>
        <begin position="326"/>
        <end position="341"/>
    </location>
</feature>
<accession>A0A0N1ISX4</accession>
<protein>
    <recommendedName>
        <fullName evidence="2">PiggyBac transposable element-derived protein domain-containing protein</fullName>
    </recommendedName>
</protein>
<dbReference type="PANTHER" id="PTHR46599:SF3">
    <property type="entry name" value="PIGGYBAC TRANSPOSABLE ELEMENT-DERIVED PROTEIN 4"/>
    <property type="match status" value="1"/>
</dbReference>
<sequence>MKIVQKKTYIINNISSSEEWEDVTESDIPPVRINFNVHHQTTGPQILSNIKEPIDYFWMLHLKKPPDIPVSTRIPLHLYKKLLDKVPETEMQKIKVKDLLSVISVDKPEMVLDYAVNIGGVDHADQYVSTYCFLQKLLKQWRKLFFCGLEMCVINSYIIYRTSEERKNKISITHYKFVKNLINQLRGYFRESESTSLPDNRPNNKLYILNVGERKWDCIVCSDRKTPGKRHQTTYYCECSGYICIITVIKNNYHHSTYTAVALSQQNACTITLVQVPYVIDSIVLHLPCGLIFSVKVTLWVVVEFGRILPNSFDERTQPRMRYKRSHDVDPDDSIDRDMRQSPKTFYGPDYKHHTLSDPLRAKDIVKVRTRSYGRKTADVSEKPDDDGDKMGPTEKCGRMEV</sequence>
<dbReference type="Pfam" id="PF13843">
    <property type="entry name" value="DDE_Tnp_1_7"/>
    <property type="match status" value="1"/>
</dbReference>
<feature type="region of interest" description="Disordered" evidence="1">
    <location>
        <begin position="323"/>
        <end position="348"/>
    </location>
</feature>
<keyword evidence="4" id="KW-1185">Reference proteome</keyword>
<dbReference type="AlphaFoldDB" id="A0A0N1ISX4"/>
<evidence type="ECO:0000256" key="1">
    <source>
        <dbReference type="SAM" id="MobiDB-lite"/>
    </source>
</evidence>
<name>A0A0N1ISX4_9HYME</name>
<gene>
    <name evidence="3" type="ORF">WN51_10980</name>
</gene>
<dbReference type="STRING" id="166423.A0A0N1ISX4"/>
<dbReference type="PANTHER" id="PTHR46599">
    <property type="entry name" value="PIGGYBAC TRANSPOSABLE ELEMENT-DERIVED PROTEIN 4"/>
    <property type="match status" value="1"/>
</dbReference>
<dbReference type="OrthoDB" id="7681398at2759"/>
<feature type="region of interest" description="Disordered" evidence="1">
    <location>
        <begin position="373"/>
        <end position="402"/>
    </location>
</feature>
<feature type="domain" description="PiggyBac transposable element-derived protein" evidence="2">
    <location>
        <begin position="105"/>
        <end position="157"/>
    </location>
</feature>
<dbReference type="Proteomes" id="UP000053105">
    <property type="component" value="Unassembled WGS sequence"/>
</dbReference>
<reference evidence="3 4" key="1">
    <citation type="submission" date="2015-07" db="EMBL/GenBank/DDBJ databases">
        <title>The genome of Melipona quadrifasciata.</title>
        <authorList>
            <person name="Pan H."/>
            <person name="Kapheim K."/>
        </authorList>
    </citation>
    <scope>NUCLEOTIDE SEQUENCE [LARGE SCALE GENOMIC DNA]</scope>
    <source>
        <strain evidence="3">0111107301</strain>
        <tissue evidence="3">Whole body</tissue>
    </source>
</reference>
<evidence type="ECO:0000313" key="3">
    <source>
        <dbReference type="EMBL" id="KOX67408.1"/>
    </source>
</evidence>
<feature type="compositionally biased region" description="Basic and acidic residues" evidence="1">
    <location>
        <begin position="376"/>
        <end position="402"/>
    </location>
</feature>
<organism evidence="3 4">
    <name type="scientific">Melipona quadrifasciata</name>
    <dbReference type="NCBI Taxonomy" id="166423"/>
    <lineage>
        <taxon>Eukaryota</taxon>
        <taxon>Metazoa</taxon>
        <taxon>Ecdysozoa</taxon>
        <taxon>Arthropoda</taxon>
        <taxon>Hexapoda</taxon>
        <taxon>Insecta</taxon>
        <taxon>Pterygota</taxon>
        <taxon>Neoptera</taxon>
        <taxon>Endopterygota</taxon>
        <taxon>Hymenoptera</taxon>
        <taxon>Apocrita</taxon>
        <taxon>Aculeata</taxon>
        <taxon>Apoidea</taxon>
        <taxon>Anthophila</taxon>
        <taxon>Apidae</taxon>
        <taxon>Melipona</taxon>
    </lineage>
</organism>
<dbReference type="InterPro" id="IPR029526">
    <property type="entry name" value="PGBD"/>
</dbReference>
<evidence type="ECO:0000259" key="2">
    <source>
        <dbReference type="Pfam" id="PF13843"/>
    </source>
</evidence>
<proteinExistence type="predicted"/>